<keyword evidence="3" id="KW-1003">Cell membrane</keyword>
<evidence type="ECO:0000256" key="7">
    <source>
        <dbReference type="ARBA" id="ARBA00023136"/>
    </source>
</evidence>
<evidence type="ECO:0000313" key="10">
    <source>
        <dbReference type="EMBL" id="AUH64244.1"/>
    </source>
</evidence>
<dbReference type="Proteomes" id="UP000234530">
    <property type="component" value="Chromosome"/>
</dbReference>
<keyword evidence="6 9" id="KW-1133">Transmembrane helix</keyword>
<keyword evidence="4" id="KW-0762">Sugar transport</keyword>
<dbReference type="SUPFAM" id="SSF103473">
    <property type="entry name" value="MFS general substrate transporter"/>
    <property type="match status" value="1"/>
</dbReference>
<feature type="transmembrane region" description="Helical" evidence="9">
    <location>
        <begin position="93"/>
        <end position="113"/>
    </location>
</feature>
<organism evidence="10 11">
    <name type="scientific">Paracoccus zhejiangensis</name>
    <dbReference type="NCBI Taxonomy" id="1077935"/>
    <lineage>
        <taxon>Bacteria</taxon>
        <taxon>Pseudomonadati</taxon>
        <taxon>Pseudomonadota</taxon>
        <taxon>Alphaproteobacteria</taxon>
        <taxon>Rhodobacterales</taxon>
        <taxon>Paracoccaceae</taxon>
        <taxon>Paracoccus</taxon>
    </lineage>
</organism>
<keyword evidence="7 9" id="KW-0472">Membrane</keyword>
<feature type="transmembrane region" description="Helical" evidence="9">
    <location>
        <begin position="125"/>
        <end position="142"/>
    </location>
</feature>
<evidence type="ECO:0000256" key="6">
    <source>
        <dbReference type="ARBA" id="ARBA00022989"/>
    </source>
</evidence>
<feature type="transmembrane region" description="Helical" evidence="9">
    <location>
        <begin position="417"/>
        <end position="437"/>
    </location>
</feature>
<comment type="subcellular location">
    <subcellularLocation>
        <location evidence="1">Cell membrane</location>
        <topology evidence="1">Multi-pass membrane protein</topology>
    </subcellularLocation>
</comment>
<feature type="compositionally biased region" description="Low complexity" evidence="8">
    <location>
        <begin position="20"/>
        <end position="29"/>
    </location>
</feature>
<proteinExistence type="predicted"/>
<feature type="region of interest" description="Disordered" evidence="8">
    <location>
        <begin position="18"/>
        <end position="42"/>
    </location>
</feature>
<feature type="transmembrane region" description="Helical" evidence="9">
    <location>
        <begin position="382"/>
        <end position="405"/>
    </location>
</feature>
<dbReference type="PANTHER" id="PTHR23535">
    <property type="entry name" value="SUGAR EFFLUX TRANSPORTER A-RELATED"/>
    <property type="match status" value="1"/>
</dbReference>
<dbReference type="GO" id="GO:0022857">
    <property type="term" value="F:transmembrane transporter activity"/>
    <property type="evidence" value="ECO:0007669"/>
    <property type="project" value="InterPro"/>
</dbReference>
<feature type="transmembrane region" description="Helical" evidence="9">
    <location>
        <begin position="56"/>
        <end position="73"/>
    </location>
</feature>
<feature type="transmembrane region" description="Helical" evidence="9">
    <location>
        <begin position="443"/>
        <end position="462"/>
    </location>
</feature>
<evidence type="ECO:0000256" key="5">
    <source>
        <dbReference type="ARBA" id="ARBA00022692"/>
    </source>
</evidence>
<evidence type="ECO:0000256" key="9">
    <source>
        <dbReference type="SAM" id="Phobius"/>
    </source>
</evidence>
<accession>A0A2H5EY94</accession>
<feature type="transmembrane region" description="Helical" evidence="9">
    <location>
        <begin position="355"/>
        <end position="376"/>
    </location>
</feature>
<dbReference type="GO" id="GO:0005886">
    <property type="term" value="C:plasma membrane"/>
    <property type="evidence" value="ECO:0007669"/>
    <property type="project" value="UniProtKB-SubCell"/>
</dbReference>
<dbReference type="PANTHER" id="PTHR23535:SF2">
    <property type="entry name" value="SUGAR EFFLUX TRANSPORTER A-RELATED"/>
    <property type="match status" value="1"/>
</dbReference>
<keyword evidence="11" id="KW-1185">Reference proteome</keyword>
<feature type="transmembrane region" description="Helical" evidence="9">
    <location>
        <begin position="292"/>
        <end position="316"/>
    </location>
</feature>
<dbReference type="Gene3D" id="1.20.1250.20">
    <property type="entry name" value="MFS general substrate transporter like domains"/>
    <property type="match status" value="2"/>
</dbReference>
<evidence type="ECO:0000256" key="1">
    <source>
        <dbReference type="ARBA" id="ARBA00004651"/>
    </source>
</evidence>
<dbReference type="InterPro" id="IPR036259">
    <property type="entry name" value="MFS_trans_sf"/>
</dbReference>
<dbReference type="EMBL" id="CP025430">
    <property type="protein sequence ID" value="AUH64244.1"/>
    <property type="molecule type" value="Genomic_DNA"/>
</dbReference>
<evidence type="ECO:0000256" key="2">
    <source>
        <dbReference type="ARBA" id="ARBA00022448"/>
    </source>
</evidence>
<dbReference type="Pfam" id="PF07690">
    <property type="entry name" value="MFS_1"/>
    <property type="match status" value="1"/>
</dbReference>
<feature type="transmembrane region" description="Helical" evidence="9">
    <location>
        <begin position="188"/>
        <end position="209"/>
    </location>
</feature>
<protein>
    <submittedName>
        <fullName evidence="10">MFS transporter</fullName>
    </submittedName>
</protein>
<name>A0A2H5EY94_9RHOB</name>
<dbReference type="KEGG" id="pzh:CX676_08805"/>
<feature type="transmembrane region" description="Helical" evidence="9">
    <location>
        <begin position="215"/>
        <end position="236"/>
    </location>
</feature>
<evidence type="ECO:0000313" key="11">
    <source>
        <dbReference type="Proteomes" id="UP000234530"/>
    </source>
</evidence>
<feature type="region of interest" description="Disordered" evidence="8">
    <location>
        <begin position="239"/>
        <end position="274"/>
    </location>
</feature>
<keyword evidence="2" id="KW-0813">Transport</keyword>
<sequence length="469" mass="49130">MAWSIRTFQSWRTCTVRRAPCPSRRGPTSPRRPKPRPDSPASRMGPWLAILRRHRVVRASAAAIFLYGFAGAATSPYQSVLGIRELGLSDSQYAAIAFAASITNVAMAIAIGALSDRFHSYRKPLILTSAFGIIGYGMIWALPGPWVFALAMIGPLALFHATNSMLFGNVRAQSARFDPEETRIVNALMRMAISLSWVLVPGAVGLMLAGQPSMIAAWLIAAVLAAACLATITLWLEPDAPPPTDTRPERQPQGGTGTSRVAPSAGRSDRPAQPRLPVSVLGDLAQVLQPRLLASILGVALITQVLHVNGAVLPLIVVGQANGTPEDVGFAVGMVAALEVGFMFLWTWALRYLRLTTALAISTVIYMGYLAGIAVAQTSGHVFAASLLAGVGAAGIISIPISYLLDLIADRPGLSASLIAVNVFIAGAIGAAIFALGTAVQGYPAAALLSGLAGLAGAGLLFKLERGAR</sequence>
<gene>
    <name evidence="10" type="ORF">CX676_08805</name>
</gene>
<reference evidence="10 11" key="1">
    <citation type="journal article" date="2013" name="Antonie Van Leeuwenhoek">
        <title>Paracoccus zhejiangensis sp. nov., isolated from activated sludge in wastewater-treatment system.</title>
        <authorList>
            <person name="Wu Z.G."/>
            <person name="Zhang D.F."/>
            <person name="Liu Y.L."/>
            <person name="Wang F."/>
            <person name="Jiang X."/>
            <person name="Li C."/>
            <person name="Li S.P."/>
            <person name="Hong Q."/>
            <person name="Li W.J."/>
        </authorList>
    </citation>
    <scope>NUCLEOTIDE SEQUENCE [LARGE SCALE GENOMIC DNA]</scope>
    <source>
        <strain evidence="10 11">J6</strain>
    </source>
</reference>
<feature type="transmembrane region" description="Helical" evidence="9">
    <location>
        <begin position="148"/>
        <end position="167"/>
    </location>
</feature>
<evidence type="ECO:0000256" key="3">
    <source>
        <dbReference type="ARBA" id="ARBA00022475"/>
    </source>
</evidence>
<evidence type="ECO:0000256" key="8">
    <source>
        <dbReference type="SAM" id="MobiDB-lite"/>
    </source>
</evidence>
<evidence type="ECO:0000256" key="4">
    <source>
        <dbReference type="ARBA" id="ARBA00022597"/>
    </source>
</evidence>
<feature type="transmembrane region" description="Helical" evidence="9">
    <location>
        <begin position="328"/>
        <end position="348"/>
    </location>
</feature>
<keyword evidence="5 9" id="KW-0812">Transmembrane</keyword>
<dbReference type="InterPro" id="IPR011701">
    <property type="entry name" value="MFS"/>
</dbReference>
<dbReference type="AlphaFoldDB" id="A0A2H5EY94"/>